<accession>A0A1F6AQ93</accession>
<dbReference type="InterPro" id="IPR018220">
    <property type="entry name" value="Adenylosuccin_syn_GTP-bd"/>
</dbReference>
<comment type="subcellular location">
    <subcellularLocation>
        <location evidence="8">Cytoplasm</location>
    </subcellularLocation>
</comment>
<dbReference type="InterPro" id="IPR001114">
    <property type="entry name" value="Adenylosuccinate_synthetase"/>
</dbReference>
<evidence type="ECO:0000256" key="3">
    <source>
        <dbReference type="ARBA" id="ARBA00022723"/>
    </source>
</evidence>
<comment type="pathway">
    <text evidence="8 9">Purine metabolism; AMP biosynthesis via de novo pathway; AMP from IMP: step 1/2.</text>
</comment>
<dbReference type="NCBIfam" id="TIGR00184">
    <property type="entry name" value="purA"/>
    <property type="match status" value="1"/>
</dbReference>
<proteinExistence type="inferred from homology"/>
<dbReference type="GO" id="GO:0044208">
    <property type="term" value="P:'de novo' AMP biosynthetic process"/>
    <property type="evidence" value="ECO:0007669"/>
    <property type="project" value="UniProtKB-UniRule"/>
</dbReference>
<name>A0A1F6AQ93_9BACT</name>
<keyword evidence="2 8" id="KW-0436">Ligase</keyword>
<dbReference type="InterPro" id="IPR042110">
    <property type="entry name" value="Adenylosuccinate_synth_dom2"/>
</dbReference>
<comment type="subunit">
    <text evidence="1 8">Homodimer.</text>
</comment>
<dbReference type="GO" id="GO:0004019">
    <property type="term" value="F:adenylosuccinate synthase activity"/>
    <property type="evidence" value="ECO:0007669"/>
    <property type="project" value="UniProtKB-UniRule"/>
</dbReference>
<keyword evidence="6 8" id="KW-0460">Magnesium</keyword>
<feature type="active site" description="Proton acceptor" evidence="8">
    <location>
        <position position="13"/>
    </location>
</feature>
<evidence type="ECO:0000313" key="10">
    <source>
        <dbReference type="EMBL" id="OGG26838.1"/>
    </source>
</evidence>
<evidence type="ECO:0000256" key="2">
    <source>
        <dbReference type="ARBA" id="ARBA00022598"/>
    </source>
</evidence>
<dbReference type="SMART" id="SM00788">
    <property type="entry name" value="Adenylsucc_synt"/>
    <property type="match status" value="1"/>
</dbReference>
<dbReference type="GO" id="GO:0005525">
    <property type="term" value="F:GTP binding"/>
    <property type="evidence" value="ECO:0007669"/>
    <property type="project" value="UniProtKB-UniRule"/>
</dbReference>
<dbReference type="PANTHER" id="PTHR11846">
    <property type="entry name" value="ADENYLOSUCCINATE SYNTHETASE"/>
    <property type="match status" value="1"/>
</dbReference>
<feature type="binding site" description="in other chain" evidence="8">
    <location>
        <begin position="38"/>
        <end position="41"/>
    </location>
    <ligand>
        <name>IMP</name>
        <dbReference type="ChEBI" id="CHEBI:58053"/>
        <note>ligand shared between dimeric partners</note>
    </ligand>
</feature>
<dbReference type="Pfam" id="PF00709">
    <property type="entry name" value="Adenylsucc_synt"/>
    <property type="match status" value="1"/>
</dbReference>
<evidence type="ECO:0000256" key="6">
    <source>
        <dbReference type="ARBA" id="ARBA00022842"/>
    </source>
</evidence>
<feature type="binding site" evidence="8">
    <location>
        <position position="301"/>
    </location>
    <ligand>
        <name>GTP</name>
        <dbReference type="ChEBI" id="CHEBI:37565"/>
    </ligand>
</feature>
<dbReference type="FunFam" id="1.10.300.10:FF:000001">
    <property type="entry name" value="Adenylosuccinate synthetase"/>
    <property type="match status" value="1"/>
</dbReference>
<comment type="function">
    <text evidence="8">Plays an important role in the de novo pathway of purine nucleotide biosynthesis. Catalyzes the first committed step in the biosynthesis of AMP from IMP.</text>
</comment>
<dbReference type="GO" id="GO:0005737">
    <property type="term" value="C:cytoplasm"/>
    <property type="evidence" value="ECO:0007669"/>
    <property type="project" value="UniProtKB-SubCell"/>
</dbReference>
<feature type="binding site" description="in other chain" evidence="8">
    <location>
        <begin position="13"/>
        <end position="16"/>
    </location>
    <ligand>
        <name>IMP</name>
        <dbReference type="ChEBI" id="CHEBI:58053"/>
        <note>ligand shared between dimeric partners</note>
    </ligand>
</feature>
<dbReference type="NCBIfam" id="NF002223">
    <property type="entry name" value="PRK01117.1"/>
    <property type="match status" value="1"/>
</dbReference>
<dbReference type="CDD" id="cd03108">
    <property type="entry name" value="AdSS"/>
    <property type="match status" value="1"/>
</dbReference>
<evidence type="ECO:0000256" key="4">
    <source>
        <dbReference type="ARBA" id="ARBA00022741"/>
    </source>
</evidence>
<comment type="cofactor">
    <cofactor evidence="8">
        <name>Mg(2+)</name>
        <dbReference type="ChEBI" id="CHEBI:18420"/>
    </cofactor>
    <text evidence="8">Binds 1 Mg(2+) ion per subunit.</text>
</comment>
<feature type="binding site" evidence="8">
    <location>
        <position position="140"/>
    </location>
    <ligand>
        <name>IMP</name>
        <dbReference type="ChEBI" id="CHEBI:58053"/>
        <note>ligand shared between dimeric partners</note>
    </ligand>
</feature>
<feature type="binding site" evidence="8">
    <location>
        <position position="40"/>
    </location>
    <ligand>
        <name>Mg(2+)</name>
        <dbReference type="ChEBI" id="CHEBI:18420"/>
    </ligand>
</feature>
<dbReference type="HAMAP" id="MF_00011">
    <property type="entry name" value="Adenylosucc_synth"/>
    <property type="match status" value="1"/>
</dbReference>
<evidence type="ECO:0000256" key="5">
    <source>
        <dbReference type="ARBA" id="ARBA00022755"/>
    </source>
</evidence>
<dbReference type="EC" id="6.3.4.4" evidence="8 9"/>
<dbReference type="AlphaFoldDB" id="A0A1F6AQ93"/>
<dbReference type="Gene3D" id="1.10.300.10">
    <property type="entry name" value="Adenylosuccinate Synthetase, subunit A, domain 2"/>
    <property type="match status" value="1"/>
</dbReference>
<comment type="similarity">
    <text evidence="8 9">Belongs to the adenylosuccinate synthetase family.</text>
</comment>
<keyword evidence="4 8" id="KW-0547">Nucleotide-binding</keyword>
<protein>
    <recommendedName>
        <fullName evidence="8 9">Adenylosuccinate synthetase</fullName>
        <shortName evidence="8">AMPSase</shortName>
        <shortName evidence="8">AdSS</shortName>
        <ecNumber evidence="8 9">6.3.4.4</ecNumber>
    </recommendedName>
    <alternativeName>
        <fullName evidence="8">IMP--aspartate ligase</fullName>
    </alternativeName>
</protein>
<dbReference type="Gene3D" id="3.40.440.10">
    <property type="entry name" value="Adenylosuccinate Synthetase, subunit A, domain 1"/>
    <property type="match status" value="1"/>
</dbReference>
<feature type="binding site" evidence="8">
    <location>
        <begin position="12"/>
        <end position="18"/>
    </location>
    <ligand>
        <name>GTP</name>
        <dbReference type="ChEBI" id="CHEBI:37565"/>
    </ligand>
</feature>
<sequence length="420" mass="47292">MLPTVIIGAQWGDEGKGKIVDLLAKNSDIVVRFNGGNNAGHTVVVKSERFPLSLLPSGVLQKKKLFISQGVVIAPDVLLSEIDFFKKRGVEVDLLIDRRSNIIMPYHRWLDAATEASKGDKKVGSLKLGIGYCYEDRNNRHGIRFEDLINPKILKVKLEIEFELVKKRLESVYNFKVDLKLGQIYKEYKTYGLKLKKYIGDVSWEVYKSLGLRKIIFEGAHGTFLDGNFGTYPYTTAVNTISGSVFSYVGFPPQKLNVLGIVKAYTTRVGSGPFPAELNDDTGTFLQERGKEIGTVSKRKRRCGWLDMVMLKYANRLNGFDCLALTKLDVLTGLPFIKIVTSYQCGGKLTEDFPSSLTELEKCKPIFKSLPGWHDTISGIKRYQNLPKNCRLYIETIEKLLKVPVKYISVGAERSEIIIK</sequence>
<keyword evidence="3 8" id="KW-0479">Metal-binding</keyword>
<organism evidence="10 11">
    <name type="scientific">Candidatus Gottesmanbacteria bacterium RIFCSPLOWO2_01_FULL_39_12b</name>
    <dbReference type="NCBI Taxonomy" id="1798388"/>
    <lineage>
        <taxon>Bacteria</taxon>
        <taxon>Candidatus Gottesmaniibacteriota</taxon>
    </lineage>
</organism>
<keyword evidence="7 8" id="KW-0342">GTP-binding</keyword>
<dbReference type="Proteomes" id="UP000176609">
    <property type="component" value="Unassembled WGS sequence"/>
</dbReference>
<evidence type="ECO:0000256" key="8">
    <source>
        <dbReference type="HAMAP-Rule" id="MF_00011"/>
    </source>
</evidence>
<reference evidence="10 11" key="1">
    <citation type="journal article" date="2016" name="Nat. Commun.">
        <title>Thousands of microbial genomes shed light on interconnected biogeochemical processes in an aquifer system.</title>
        <authorList>
            <person name="Anantharaman K."/>
            <person name="Brown C.T."/>
            <person name="Hug L.A."/>
            <person name="Sharon I."/>
            <person name="Castelle C.J."/>
            <person name="Probst A.J."/>
            <person name="Thomas B.C."/>
            <person name="Singh A."/>
            <person name="Wilkins M.J."/>
            <person name="Karaoz U."/>
            <person name="Brodie E.L."/>
            <person name="Williams K.H."/>
            <person name="Hubbard S.S."/>
            <person name="Banfield J.F."/>
        </authorList>
    </citation>
    <scope>NUCLEOTIDE SEQUENCE [LARGE SCALE GENOMIC DNA]</scope>
</reference>
<dbReference type="GO" id="GO:0046040">
    <property type="term" value="P:IMP metabolic process"/>
    <property type="evidence" value="ECO:0007669"/>
    <property type="project" value="TreeGrafter"/>
</dbReference>
<dbReference type="Gene3D" id="3.90.170.10">
    <property type="entry name" value="Adenylosuccinate Synthetase, subunit A, domain 3"/>
    <property type="match status" value="1"/>
</dbReference>
<comment type="caution">
    <text evidence="10">The sequence shown here is derived from an EMBL/GenBank/DDBJ whole genome shotgun (WGS) entry which is preliminary data.</text>
</comment>
<feature type="binding site" evidence="8">
    <location>
        <begin position="295"/>
        <end position="301"/>
    </location>
    <ligand>
        <name>substrate</name>
    </ligand>
</feature>
<dbReference type="EMBL" id="MFJR01000007">
    <property type="protein sequence ID" value="OGG26838.1"/>
    <property type="molecule type" value="Genomic_DNA"/>
</dbReference>
<dbReference type="PROSITE" id="PS01266">
    <property type="entry name" value="ADENYLOSUCCIN_SYN_1"/>
    <property type="match status" value="1"/>
</dbReference>
<gene>
    <name evidence="8" type="primary">purA</name>
    <name evidence="10" type="ORF">A2960_01580</name>
</gene>
<feature type="binding site" description="in other chain" evidence="8">
    <location>
        <position position="236"/>
    </location>
    <ligand>
        <name>IMP</name>
        <dbReference type="ChEBI" id="CHEBI:58053"/>
        <note>ligand shared between dimeric partners</note>
    </ligand>
</feature>
<evidence type="ECO:0000256" key="7">
    <source>
        <dbReference type="ARBA" id="ARBA00023134"/>
    </source>
</evidence>
<dbReference type="InterPro" id="IPR042111">
    <property type="entry name" value="Adenylosuccinate_synth_dom3"/>
</dbReference>
<feature type="binding site" evidence="8">
    <location>
        <begin position="327"/>
        <end position="329"/>
    </location>
    <ligand>
        <name>GTP</name>
        <dbReference type="ChEBI" id="CHEBI:37565"/>
    </ligand>
</feature>
<keyword evidence="5 8" id="KW-0658">Purine biosynthesis</keyword>
<feature type="active site" description="Proton donor" evidence="8">
    <location>
        <position position="41"/>
    </location>
</feature>
<dbReference type="GO" id="GO:0000287">
    <property type="term" value="F:magnesium ion binding"/>
    <property type="evidence" value="ECO:0007669"/>
    <property type="project" value="UniProtKB-UniRule"/>
</dbReference>
<dbReference type="InterPro" id="IPR027417">
    <property type="entry name" value="P-loop_NTPase"/>
</dbReference>
<feature type="binding site" evidence="8">
    <location>
        <position position="13"/>
    </location>
    <ligand>
        <name>Mg(2+)</name>
        <dbReference type="ChEBI" id="CHEBI:18420"/>
    </ligand>
</feature>
<dbReference type="PANTHER" id="PTHR11846:SF0">
    <property type="entry name" value="ADENYLOSUCCINATE SYNTHETASE"/>
    <property type="match status" value="1"/>
</dbReference>
<evidence type="ECO:0000256" key="9">
    <source>
        <dbReference type="RuleBase" id="RU000520"/>
    </source>
</evidence>
<dbReference type="SUPFAM" id="SSF52540">
    <property type="entry name" value="P-loop containing nucleoside triphosphate hydrolases"/>
    <property type="match status" value="1"/>
</dbReference>
<comment type="catalytic activity">
    <reaction evidence="8 9">
        <text>IMP + L-aspartate + GTP = N(6)-(1,2-dicarboxyethyl)-AMP + GDP + phosphate + 2 H(+)</text>
        <dbReference type="Rhea" id="RHEA:15753"/>
        <dbReference type="ChEBI" id="CHEBI:15378"/>
        <dbReference type="ChEBI" id="CHEBI:29991"/>
        <dbReference type="ChEBI" id="CHEBI:37565"/>
        <dbReference type="ChEBI" id="CHEBI:43474"/>
        <dbReference type="ChEBI" id="CHEBI:57567"/>
        <dbReference type="ChEBI" id="CHEBI:58053"/>
        <dbReference type="ChEBI" id="CHEBI:58189"/>
        <dbReference type="EC" id="6.3.4.4"/>
    </reaction>
</comment>
<dbReference type="UniPathway" id="UPA00075">
    <property type="reaction ID" value="UER00335"/>
</dbReference>
<feature type="binding site" evidence="8">
    <location>
        <begin position="409"/>
        <end position="411"/>
    </location>
    <ligand>
        <name>GTP</name>
        <dbReference type="ChEBI" id="CHEBI:37565"/>
    </ligand>
</feature>
<feature type="binding site" description="in other chain" evidence="8">
    <location>
        <position position="299"/>
    </location>
    <ligand>
        <name>IMP</name>
        <dbReference type="ChEBI" id="CHEBI:58053"/>
        <note>ligand shared between dimeric partners</note>
    </ligand>
</feature>
<evidence type="ECO:0000256" key="1">
    <source>
        <dbReference type="ARBA" id="ARBA00011738"/>
    </source>
</evidence>
<evidence type="ECO:0000313" key="11">
    <source>
        <dbReference type="Proteomes" id="UP000176609"/>
    </source>
</evidence>
<dbReference type="FunFam" id="3.90.170.10:FF:000001">
    <property type="entry name" value="Adenylosuccinate synthetase"/>
    <property type="match status" value="1"/>
</dbReference>
<dbReference type="InterPro" id="IPR042109">
    <property type="entry name" value="Adenylosuccinate_synth_dom1"/>
</dbReference>
<keyword evidence="8" id="KW-0963">Cytoplasm</keyword>
<comment type="caution">
    <text evidence="8">Lacks conserved residue(s) required for the propagation of feature annotation.</text>
</comment>
<feature type="binding site" evidence="8">
    <location>
        <begin position="40"/>
        <end position="42"/>
    </location>
    <ligand>
        <name>GTP</name>
        <dbReference type="ChEBI" id="CHEBI:37565"/>
    </ligand>
</feature>